<name>A0A8H3EW75_9LECA</name>
<accession>A0A8H3EW75</accession>
<proteinExistence type="predicted"/>
<dbReference type="GO" id="GO:0008237">
    <property type="term" value="F:metallopeptidase activity"/>
    <property type="evidence" value="ECO:0007669"/>
    <property type="project" value="InterPro"/>
</dbReference>
<dbReference type="Proteomes" id="UP000664534">
    <property type="component" value="Unassembled WGS sequence"/>
</dbReference>
<reference evidence="1" key="1">
    <citation type="submission" date="2021-03" db="EMBL/GenBank/DDBJ databases">
        <authorList>
            <person name="Tagirdzhanova G."/>
        </authorList>
    </citation>
    <scope>NUCLEOTIDE SEQUENCE</scope>
</reference>
<dbReference type="EMBL" id="CAJPDT010000010">
    <property type="protein sequence ID" value="CAF9912539.1"/>
    <property type="molecule type" value="Genomic_DNA"/>
</dbReference>
<dbReference type="AlphaFoldDB" id="A0A8H3EW75"/>
<dbReference type="Gene3D" id="3.40.390.10">
    <property type="entry name" value="Collagenase (Catalytic Domain)"/>
    <property type="match status" value="1"/>
</dbReference>
<evidence type="ECO:0000313" key="2">
    <source>
        <dbReference type="Proteomes" id="UP000664534"/>
    </source>
</evidence>
<sequence>MVLSGKYNVVNCGGKTSIVVNLLNNLYSSLLPVIQDANSNSPSPAYKAFFKDPSYAPHVSTLFTNITTGIPLTSPATFSFNGAAALFCVTAPEQFVYNYNGRRDAYTDCLANPRTSSYYPRFDPPRQYIVLCPSFFTSNIVSLPPPNNCLTVNTAINRFHGNGQSLWLYKMWILLLMITHYYLYTSVQNLTITDTIDANKCFRLAAAQSVLNANNYVYYAASVYGHCNDFPTSPADGRGTLEIDVGDPSDDGPDVAGPAVFTGIATDLEIGVVNTTGVP</sequence>
<evidence type="ECO:0000313" key="1">
    <source>
        <dbReference type="EMBL" id="CAF9912539.1"/>
    </source>
</evidence>
<gene>
    <name evidence="1" type="ORF">IMSHALPRED_000341</name>
</gene>
<protein>
    <submittedName>
        <fullName evidence="1">Uncharacterized protein</fullName>
    </submittedName>
</protein>
<keyword evidence="2" id="KW-1185">Reference proteome</keyword>
<organism evidence="1 2">
    <name type="scientific">Imshaugia aleurites</name>
    <dbReference type="NCBI Taxonomy" id="172621"/>
    <lineage>
        <taxon>Eukaryota</taxon>
        <taxon>Fungi</taxon>
        <taxon>Dikarya</taxon>
        <taxon>Ascomycota</taxon>
        <taxon>Pezizomycotina</taxon>
        <taxon>Lecanoromycetes</taxon>
        <taxon>OSLEUM clade</taxon>
        <taxon>Lecanoromycetidae</taxon>
        <taxon>Lecanorales</taxon>
        <taxon>Lecanorineae</taxon>
        <taxon>Parmeliaceae</taxon>
        <taxon>Imshaugia</taxon>
    </lineage>
</organism>
<comment type="caution">
    <text evidence="1">The sequence shown here is derived from an EMBL/GenBank/DDBJ whole genome shotgun (WGS) entry which is preliminary data.</text>
</comment>
<dbReference type="OrthoDB" id="5427728at2759"/>
<dbReference type="InterPro" id="IPR024079">
    <property type="entry name" value="MetalloPept_cat_dom_sf"/>
</dbReference>